<accession>A0A4R9K560</accession>
<evidence type="ECO:0000313" key="2">
    <source>
        <dbReference type="Proteomes" id="UP000297693"/>
    </source>
</evidence>
<keyword evidence="2" id="KW-1185">Reference proteome</keyword>
<sequence length="94" mass="10924">MERKDLLTVLAELSLKENPAIRFISTNQTEEIMEVNGRRTSWKEAWHIYLNGQLLSSEDLKKGVRVGEKDKLEIRLEATERVFGIPTKHEESKD</sequence>
<dbReference type="Proteomes" id="UP000297693">
    <property type="component" value="Unassembled WGS sequence"/>
</dbReference>
<name>A0A4R9K560_9LEPT</name>
<dbReference type="EMBL" id="RQGD01000024">
    <property type="protein sequence ID" value="TGL59397.1"/>
    <property type="molecule type" value="Genomic_DNA"/>
</dbReference>
<evidence type="ECO:0000313" key="1">
    <source>
        <dbReference type="EMBL" id="TGL59397.1"/>
    </source>
</evidence>
<gene>
    <name evidence="1" type="ORF">EHQ58_08930</name>
</gene>
<proteinExistence type="predicted"/>
<organism evidence="1 2">
    <name type="scientific">Leptospira ognonensis</name>
    <dbReference type="NCBI Taxonomy" id="2484945"/>
    <lineage>
        <taxon>Bacteria</taxon>
        <taxon>Pseudomonadati</taxon>
        <taxon>Spirochaetota</taxon>
        <taxon>Spirochaetia</taxon>
        <taxon>Leptospirales</taxon>
        <taxon>Leptospiraceae</taxon>
        <taxon>Leptospira</taxon>
    </lineage>
</organism>
<comment type="caution">
    <text evidence="1">The sequence shown here is derived from an EMBL/GenBank/DDBJ whole genome shotgun (WGS) entry which is preliminary data.</text>
</comment>
<protein>
    <submittedName>
        <fullName evidence="1">Uncharacterized protein</fullName>
    </submittedName>
</protein>
<dbReference type="AlphaFoldDB" id="A0A4R9K560"/>
<dbReference type="OrthoDB" id="337317at2"/>
<reference evidence="1" key="1">
    <citation type="journal article" date="2019" name="PLoS Negl. Trop. Dis.">
        <title>Revisiting the worldwide diversity of Leptospira species in the environment.</title>
        <authorList>
            <person name="Vincent A.T."/>
            <person name="Schiettekatte O."/>
            <person name="Bourhy P."/>
            <person name="Veyrier F.J."/>
            <person name="Picardeau M."/>
        </authorList>
    </citation>
    <scope>NUCLEOTIDE SEQUENCE [LARGE SCALE GENOMIC DNA]</scope>
    <source>
        <strain evidence="1">201702476</strain>
    </source>
</reference>